<keyword evidence="2" id="KW-1185">Reference proteome</keyword>
<name>A0A5N7MS21_9HYPH</name>
<gene>
    <name evidence="1" type="ORF">FS320_32920</name>
</gene>
<dbReference type="Proteomes" id="UP000403266">
    <property type="component" value="Unassembled WGS sequence"/>
</dbReference>
<reference evidence="1 2" key="1">
    <citation type="journal article" date="2019" name="Syst. Appl. Microbiol.">
        <title>Microvirga tunisiensis sp. nov., a root nodule symbiotic bacterium isolated from Lupinus micranthus and L. luteus grown in Northern Tunisia.</title>
        <authorList>
            <person name="Msaddak A."/>
            <person name="Rejili M."/>
            <person name="Duran D."/>
            <person name="Mars M."/>
            <person name="Palacios J.M."/>
            <person name="Ruiz-Argueso T."/>
            <person name="Rey L."/>
            <person name="Imperial J."/>
        </authorList>
    </citation>
    <scope>NUCLEOTIDE SEQUENCE [LARGE SCALE GENOMIC DNA]</scope>
    <source>
        <strain evidence="1 2">Lmie10</strain>
    </source>
</reference>
<organism evidence="1 2">
    <name type="scientific">Microvirga tunisiensis</name>
    <dbReference type="NCBI Taxonomy" id="2108360"/>
    <lineage>
        <taxon>Bacteria</taxon>
        <taxon>Pseudomonadati</taxon>
        <taxon>Pseudomonadota</taxon>
        <taxon>Alphaproteobacteria</taxon>
        <taxon>Hyphomicrobiales</taxon>
        <taxon>Methylobacteriaceae</taxon>
        <taxon>Microvirga</taxon>
    </lineage>
</organism>
<proteinExistence type="predicted"/>
<protein>
    <submittedName>
        <fullName evidence="1">Uncharacterized protein</fullName>
    </submittedName>
</protein>
<accession>A0A5N7MS21</accession>
<dbReference type="RefSeq" id="WP_152716634.1">
    <property type="nucleotide sequence ID" value="NZ_VOSJ01000287.1"/>
</dbReference>
<evidence type="ECO:0000313" key="2">
    <source>
        <dbReference type="Proteomes" id="UP000403266"/>
    </source>
</evidence>
<comment type="caution">
    <text evidence="1">The sequence shown here is derived from an EMBL/GenBank/DDBJ whole genome shotgun (WGS) entry which is preliminary data.</text>
</comment>
<evidence type="ECO:0000313" key="1">
    <source>
        <dbReference type="EMBL" id="MPR29753.1"/>
    </source>
</evidence>
<dbReference type="AlphaFoldDB" id="A0A5N7MS21"/>
<dbReference type="EMBL" id="VOSK01000265">
    <property type="protein sequence ID" value="MPR29753.1"/>
    <property type="molecule type" value="Genomic_DNA"/>
</dbReference>
<sequence length="83" mass="9446">MSEAQRDYTPFGFLTYAESYGRSAFIVSSAIENGARMIWNVPIGTLALHCVELCLKGVLVKEGKTPEEVRRTYGHNIKEWRDH</sequence>
<dbReference type="OrthoDB" id="8023766at2"/>